<dbReference type="PANTHER" id="PTHR11177:SF402">
    <property type="entry name" value="CHITINASE"/>
    <property type="match status" value="1"/>
</dbReference>
<dbReference type="InterPro" id="IPR001223">
    <property type="entry name" value="Glyco_hydro18_cat"/>
</dbReference>
<dbReference type="GO" id="GO:0008843">
    <property type="term" value="F:endochitinase activity"/>
    <property type="evidence" value="ECO:0007669"/>
    <property type="project" value="UniProtKB-EC"/>
</dbReference>
<keyword evidence="8" id="KW-0624">Polysaccharide degradation</keyword>
<keyword evidence="4 9" id="KW-0378">Hydrolase</keyword>
<dbReference type="EC" id="3.2.1.14" evidence="3"/>
<reference evidence="11" key="1">
    <citation type="submission" date="2021-12" db="EMBL/GenBank/DDBJ databases">
        <title>Convergent genome expansion in fungi linked to evolution of root-endophyte symbiosis.</title>
        <authorList>
            <consortium name="DOE Joint Genome Institute"/>
            <person name="Ke Y.-H."/>
            <person name="Bonito G."/>
            <person name="Liao H.-L."/>
            <person name="Looney B."/>
            <person name="Rojas-Flechas A."/>
            <person name="Nash J."/>
            <person name="Hameed K."/>
            <person name="Schadt C."/>
            <person name="Martin F."/>
            <person name="Crous P.W."/>
            <person name="Miettinen O."/>
            <person name="Magnuson J.K."/>
            <person name="Labbe J."/>
            <person name="Jacobson D."/>
            <person name="Doktycz M.J."/>
            <person name="Veneault-Fourrey C."/>
            <person name="Kuo A."/>
            <person name="Mondo S."/>
            <person name="Calhoun S."/>
            <person name="Riley R."/>
            <person name="Ohm R."/>
            <person name="LaButti K."/>
            <person name="Andreopoulos B."/>
            <person name="Pangilinan J."/>
            <person name="Nolan M."/>
            <person name="Tritt A."/>
            <person name="Clum A."/>
            <person name="Lipzen A."/>
            <person name="Daum C."/>
            <person name="Barry K."/>
            <person name="Grigoriev I.V."/>
            <person name="Vilgalys R."/>
        </authorList>
    </citation>
    <scope>NUCLEOTIDE SEQUENCE</scope>
    <source>
        <strain evidence="11">PMI_201</strain>
    </source>
</reference>
<keyword evidence="7 9" id="KW-0326">Glycosidase</keyword>
<evidence type="ECO:0000256" key="3">
    <source>
        <dbReference type="ARBA" id="ARBA00012729"/>
    </source>
</evidence>
<dbReference type="EMBL" id="JAJTJA010000005">
    <property type="protein sequence ID" value="KAH8698404.1"/>
    <property type="molecule type" value="Genomic_DNA"/>
</dbReference>
<evidence type="ECO:0000256" key="1">
    <source>
        <dbReference type="ARBA" id="ARBA00000822"/>
    </source>
</evidence>
<protein>
    <recommendedName>
        <fullName evidence="3">chitinase</fullName>
        <ecNumber evidence="3">3.2.1.14</ecNumber>
    </recommendedName>
</protein>
<accession>A0AAD4KQT3</accession>
<evidence type="ECO:0000256" key="2">
    <source>
        <dbReference type="ARBA" id="ARBA00008682"/>
    </source>
</evidence>
<dbReference type="Gene3D" id="3.10.50.10">
    <property type="match status" value="1"/>
</dbReference>
<dbReference type="InterPro" id="IPR011583">
    <property type="entry name" value="Chitinase_II/V-like_cat"/>
</dbReference>
<dbReference type="SUPFAM" id="SSF54556">
    <property type="entry name" value="Chitinase insertion domain"/>
    <property type="match status" value="1"/>
</dbReference>
<dbReference type="InterPro" id="IPR017853">
    <property type="entry name" value="GH"/>
</dbReference>
<dbReference type="PROSITE" id="PS01095">
    <property type="entry name" value="GH18_1"/>
    <property type="match status" value="1"/>
</dbReference>
<evidence type="ECO:0000313" key="11">
    <source>
        <dbReference type="EMBL" id="KAH8698404.1"/>
    </source>
</evidence>
<evidence type="ECO:0000259" key="10">
    <source>
        <dbReference type="PROSITE" id="PS51910"/>
    </source>
</evidence>
<evidence type="ECO:0000256" key="8">
    <source>
        <dbReference type="ARBA" id="ARBA00023326"/>
    </source>
</evidence>
<evidence type="ECO:0000256" key="6">
    <source>
        <dbReference type="ARBA" id="ARBA00023277"/>
    </source>
</evidence>
<dbReference type="PANTHER" id="PTHR11177">
    <property type="entry name" value="CHITINASE"/>
    <property type="match status" value="1"/>
</dbReference>
<evidence type="ECO:0000256" key="5">
    <source>
        <dbReference type="ARBA" id="ARBA00023024"/>
    </source>
</evidence>
<dbReference type="Gene3D" id="3.20.20.80">
    <property type="entry name" value="Glycosidases"/>
    <property type="match status" value="1"/>
</dbReference>
<organism evidence="11 12">
    <name type="scientific">Talaromyces proteolyticus</name>
    <dbReference type="NCBI Taxonomy" id="1131652"/>
    <lineage>
        <taxon>Eukaryota</taxon>
        <taxon>Fungi</taxon>
        <taxon>Dikarya</taxon>
        <taxon>Ascomycota</taxon>
        <taxon>Pezizomycotina</taxon>
        <taxon>Eurotiomycetes</taxon>
        <taxon>Eurotiomycetidae</taxon>
        <taxon>Eurotiales</taxon>
        <taxon>Trichocomaceae</taxon>
        <taxon>Talaromyces</taxon>
        <taxon>Talaromyces sect. Bacilispori</taxon>
    </lineage>
</organism>
<evidence type="ECO:0000256" key="4">
    <source>
        <dbReference type="ARBA" id="ARBA00022801"/>
    </source>
</evidence>
<sequence length="1122" mass="126074">MIPLGIYTHINVAFAVIDPETFEIRPSMRSDIDIYERVTYLKSIDPDLKVFIAIGGWAFNDPGPSATTFSDLASSEEKQKTFFRSLTKFMATYNFDGIDIDWEYPSASDRSGRPEDFKNFPKFMKNLKAALKATGGRDGLSMTLPASYWYLKHFDIKHLVQHIDFFNIMTYDMHGTWDKGNQWTGEFLNAHTNLTEIKNSMDLIWRNEIPPDKVVLGMAFYGRAFTMVDPSCNKPGCLFASGADPGECSNEIGILMNSEISKIINDKKVEPTLYKDEAVKIATWDDQWVGYDDADTFELKTNFARSQCLGGIMVWAISQDLLDGTYSRALGRATNRSVIALADHAETNDTETVLHEQCKWTNCGDGCPSGWVTVPRSDPDKREGEIMLDDGGCLLDGQFHVLCCPPKKDVPTCGWYTFNNGDCDGKCPGNMYEIGGTQRGCSGYKGNYQAACCTGNSDAMAIYRKCEWGASFNCDDYTCSVTKPDIVALSVNGNGGSVCGGDWRTDLNEERKYCCDSSDDNMKWDDCTWEDHYSSTGMIATPKGSGNSFCASNCPDNKVRVAMEHYNTCSRKLGSRAKCCTPKYTTTVTTVDPEFAEMEADLKAWLANATCSNSFYSDGWTYGSMKKRSLWPDHALKNSTLTYMLSGPESAIHEKRQDQPFIIYTSNSALLILNDIIRAWRSSLVIVRAQKEFEAWDQIIGAQYAHLTTAVMLPFIKQYFNLYNIESSEIATQVICDLQEWDQMIEACSISSNNITCSNIDRDKWDPEYSVDPDTYGTSSGSVSRRGVSFPDGIFTLDKRDGAGRDFIVDCGIDPVTGQRRVMIITSQTYPNGNNGNSLQNANRLTARFALANPEECTDVTIDPNAPNNVWDWVTEHILELQLIPRSIEFMVTGRLPPVQGLPEYRSTNALMPWDSALLLTKDYSNTLPTVQGTPIDRIFNALGSKKNPGVLRNAETHLNSMKGRIFHSQQPIGDTVWNTMNLPDVNAARAALDELRVVISVFEYLNSEEIGRTLADVYQAVGTEMRTFEKAAKIAQPAATFRPNVLWREFMVNFFSRMIRWVRTWLVDHLNDLTNTWQTVYNRASDDQTRMIARRFIGEIDLLRARLGSVQFDTSTFIFMS</sequence>
<comment type="similarity">
    <text evidence="2">Belongs to the glycosyl hydrolase 18 family. Chitinase class V subfamily.</text>
</comment>
<dbReference type="Pfam" id="PF00704">
    <property type="entry name" value="Glyco_hydro_18"/>
    <property type="match status" value="1"/>
</dbReference>
<dbReference type="InterPro" id="IPR029070">
    <property type="entry name" value="Chitinase_insertion_sf"/>
</dbReference>
<dbReference type="PROSITE" id="PS51910">
    <property type="entry name" value="GH18_2"/>
    <property type="match status" value="1"/>
</dbReference>
<gene>
    <name evidence="11" type="ORF">BGW36DRAFT_357942</name>
</gene>
<dbReference type="AlphaFoldDB" id="A0AAD4KQT3"/>
<evidence type="ECO:0000256" key="7">
    <source>
        <dbReference type="ARBA" id="ARBA00023295"/>
    </source>
</evidence>
<keyword evidence="5" id="KW-0146">Chitin degradation</keyword>
<evidence type="ECO:0000313" key="12">
    <source>
        <dbReference type="Proteomes" id="UP001201262"/>
    </source>
</evidence>
<comment type="caution">
    <text evidence="11">The sequence shown here is derived from an EMBL/GenBank/DDBJ whole genome shotgun (WGS) entry which is preliminary data.</text>
</comment>
<proteinExistence type="inferred from homology"/>
<dbReference type="InterPro" id="IPR050314">
    <property type="entry name" value="Glycosyl_Hydrlase_18"/>
</dbReference>
<dbReference type="Proteomes" id="UP001201262">
    <property type="component" value="Unassembled WGS sequence"/>
</dbReference>
<dbReference type="GO" id="GO:0006032">
    <property type="term" value="P:chitin catabolic process"/>
    <property type="evidence" value="ECO:0007669"/>
    <property type="project" value="UniProtKB-KW"/>
</dbReference>
<keyword evidence="12" id="KW-1185">Reference proteome</keyword>
<dbReference type="SUPFAM" id="SSF51445">
    <property type="entry name" value="(Trans)glycosidases"/>
    <property type="match status" value="1"/>
</dbReference>
<dbReference type="RefSeq" id="XP_046072868.1">
    <property type="nucleotide sequence ID" value="XM_046213921.1"/>
</dbReference>
<name>A0AAD4KQT3_9EURO</name>
<dbReference type="GO" id="GO:0000272">
    <property type="term" value="P:polysaccharide catabolic process"/>
    <property type="evidence" value="ECO:0007669"/>
    <property type="project" value="UniProtKB-KW"/>
</dbReference>
<dbReference type="GO" id="GO:0008061">
    <property type="term" value="F:chitin binding"/>
    <property type="evidence" value="ECO:0007669"/>
    <property type="project" value="InterPro"/>
</dbReference>
<dbReference type="InterPro" id="IPR001579">
    <property type="entry name" value="Glyco_hydro_18_chit_AS"/>
</dbReference>
<comment type="catalytic activity">
    <reaction evidence="1">
        <text>Random endo-hydrolysis of N-acetyl-beta-D-glucosaminide (1-&gt;4)-beta-linkages in chitin and chitodextrins.</text>
        <dbReference type="EC" id="3.2.1.14"/>
    </reaction>
</comment>
<evidence type="ECO:0000256" key="9">
    <source>
        <dbReference type="RuleBase" id="RU000489"/>
    </source>
</evidence>
<keyword evidence="6" id="KW-0119">Carbohydrate metabolism</keyword>
<feature type="domain" description="GH18" evidence="10">
    <location>
        <begin position="1"/>
        <end position="337"/>
    </location>
</feature>
<dbReference type="GeneID" id="70244208"/>
<dbReference type="SMART" id="SM00636">
    <property type="entry name" value="Glyco_18"/>
    <property type="match status" value="1"/>
</dbReference>